<feature type="region of interest" description="Disordered" evidence="1">
    <location>
        <begin position="35"/>
        <end position="57"/>
    </location>
</feature>
<reference evidence="2 3" key="1">
    <citation type="submission" date="2021-06" db="EMBL/GenBank/DDBJ databases">
        <title>Caerostris extrusa draft genome.</title>
        <authorList>
            <person name="Kono N."/>
            <person name="Arakawa K."/>
        </authorList>
    </citation>
    <scope>NUCLEOTIDE SEQUENCE [LARGE SCALE GENOMIC DNA]</scope>
</reference>
<gene>
    <name evidence="2" type="ORF">CEXT_323751</name>
</gene>
<evidence type="ECO:0000256" key="1">
    <source>
        <dbReference type="SAM" id="MobiDB-lite"/>
    </source>
</evidence>
<evidence type="ECO:0008006" key="4">
    <source>
        <dbReference type="Google" id="ProtNLM"/>
    </source>
</evidence>
<protein>
    <recommendedName>
        <fullName evidence="4">Histidine-rich glycoprotein-like</fullName>
    </recommendedName>
</protein>
<sequence>MKSATVILFAASSNAVLHYVPEIADLADAKYHHHGYHEHHDHHDHHEYHDHHENHDHHQHGRIIIMGITNNHNGYHHYIYDESTICILFCKRNPTHQPKKNCIS</sequence>
<keyword evidence="3" id="KW-1185">Reference proteome</keyword>
<dbReference type="Proteomes" id="UP001054945">
    <property type="component" value="Unassembled WGS sequence"/>
</dbReference>
<dbReference type="AlphaFoldDB" id="A0AAV4NE74"/>
<evidence type="ECO:0000313" key="3">
    <source>
        <dbReference type="Proteomes" id="UP001054945"/>
    </source>
</evidence>
<evidence type="ECO:0000313" key="2">
    <source>
        <dbReference type="EMBL" id="GIX82948.1"/>
    </source>
</evidence>
<accession>A0AAV4NE74</accession>
<name>A0AAV4NE74_CAEEX</name>
<feature type="compositionally biased region" description="Basic and acidic residues" evidence="1">
    <location>
        <begin position="38"/>
        <end position="56"/>
    </location>
</feature>
<dbReference type="EMBL" id="BPLR01020823">
    <property type="protein sequence ID" value="GIX82948.1"/>
    <property type="molecule type" value="Genomic_DNA"/>
</dbReference>
<organism evidence="2 3">
    <name type="scientific">Caerostris extrusa</name>
    <name type="common">Bark spider</name>
    <name type="synonym">Caerostris bankana</name>
    <dbReference type="NCBI Taxonomy" id="172846"/>
    <lineage>
        <taxon>Eukaryota</taxon>
        <taxon>Metazoa</taxon>
        <taxon>Ecdysozoa</taxon>
        <taxon>Arthropoda</taxon>
        <taxon>Chelicerata</taxon>
        <taxon>Arachnida</taxon>
        <taxon>Araneae</taxon>
        <taxon>Araneomorphae</taxon>
        <taxon>Entelegynae</taxon>
        <taxon>Araneoidea</taxon>
        <taxon>Araneidae</taxon>
        <taxon>Caerostris</taxon>
    </lineage>
</organism>
<proteinExistence type="predicted"/>
<comment type="caution">
    <text evidence="2">The sequence shown here is derived from an EMBL/GenBank/DDBJ whole genome shotgun (WGS) entry which is preliminary data.</text>
</comment>